<feature type="transmembrane region" description="Helical" evidence="7">
    <location>
        <begin position="179"/>
        <end position="197"/>
    </location>
</feature>
<organism evidence="9">
    <name type="scientific">bioreactor metagenome</name>
    <dbReference type="NCBI Taxonomy" id="1076179"/>
    <lineage>
        <taxon>unclassified sequences</taxon>
        <taxon>metagenomes</taxon>
        <taxon>ecological metagenomes</taxon>
    </lineage>
</organism>
<dbReference type="PANTHER" id="PTHR43163:SF6">
    <property type="entry name" value="DIPEPTIDE TRANSPORT SYSTEM PERMEASE PROTEIN DPPB-RELATED"/>
    <property type="match status" value="1"/>
</dbReference>
<evidence type="ECO:0000256" key="6">
    <source>
        <dbReference type="ARBA" id="ARBA00023136"/>
    </source>
</evidence>
<protein>
    <submittedName>
        <fullName evidence="9">Oligopeptide transport system permease protein OppB</fullName>
    </submittedName>
</protein>
<feature type="transmembrane region" description="Helical" evidence="7">
    <location>
        <begin position="278"/>
        <end position="304"/>
    </location>
</feature>
<proteinExistence type="predicted"/>
<dbReference type="SUPFAM" id="SSF161098">
    <property type="entry name" value="MetI-like"/>
    <property type="match status" value="1"/>
</dbReference>
<evidence type="ECO:0000256" key="5">
    <source>
        <dbReference type="ARBA" id="ARBA00022989"/>
    </source>
</evidence>
<keyword evidence="2" id="KW-0813">Transport</keyword>
<accession>A0A645AQ68</accession>
<dbReference type="GO" id="GO:0055085">
    <property type="term" value="P:transmembrane transport"/>
    <property type="evidence" value="ECO:0007669"/>
    <property type="project" value="InterPro"/>
</dbReference>
<feature type="transmembrane region" description="Helical" evidence="7">
    <location>
        <begin position="232"/>
        <end position="258"/>
    </location>
</feature>
<dbReference type="Pfam" id="PF00528">
    <property type="entry name" value="BPD_transp_1"/>
    <property type="match status" value="1"/>
</dbReference>
<sequence>MGRYILKRFLQIIPIFFLVSIVIFAIVRMSPTDPVTVILGGKKATEVAISAVKVKFHFDKPVAVQYLLWMKGVFTGDFGISYKYQQGVTAMIVGRLPITAGLIAFSSLIGILVAIFAGILCAVKKNTLADRTISIVMIILVSCPVFLTSMLMILAMSHISGAVFTGTYTNAREYLQRLLVPSLALSFSMIALIARVTRTSMIKELKSNYVETTIAKGISGRRIIFHHAFKNAVIPVITVGSIQIGAMIVGSVLVENVFALPGLGSLLINGINTSDYPIVQGITLLLVGVFLLINLLVDVLYAAIDPRIRYE</sequence>
<dbReference type="InterPro" id="IPR045621">
    <property type="entry name" value="BPD_transp_1_N"/>
</dbReference>
<evidence type="ECO:0000256" key="2">
    <source>
        <dbReference type="ARBA" id="ARBA00022448"/>
    </source>
</evidence>
<dbReference type="AlphaFoldDB" id="A0A645AQ68"/>
<evidence type="ECO:0000256" key="3">
    <source>
        <dbReference type="ARBA" id="ARBA00022475"/>
    </source>
</evidence>
<keyword evidence="5 7" id="KW-1133">Transmembrane helix</keyword>
<dbReference type="InterPro" id="IPR035906">
    <property type="entry name" value="MetI-like_sf"/>
</dbReference>
<comment type="subcellular location">
    <subcellularLocation>
        <location evidence="1">Cell membrane</location>
        <topology evidence="1">Multi-pass membrane protein</topology>
    </subcellularLocation>
</comment>
<feature type="transmembrane region" description="Helical" evidence="7">
    <location>
        <begin position="135"/>
        <end position="159"/>
    </location>
</feature>
<evidence type="ECO:0000256" key="7">
    <source>
        <dbReference type="SAM" id="Phobius"/>
    </source>
</evidence>
<dbReference type="PROSITE" id="PS50928">
    <property type="entry name" value="ABC_TM1"/>
    <property type="match status" value="1"/>
</dbReference>
<evidence type="ECO:0000256" key="1">
    <source>
        <dbReference type="ARBA" id="ARBA00004651"/>
    </source>
</evidence>
<keyword evidence="6 7" id="KW-0472">Membrane</keyword>
<evidence type="ECO:0000259" key="8">
    <source>
        <dbReference type="PROSITE" id="PS50928"/>
    </source>
</evidence>
<dbReference type="GO" id="GO:0005886">
    <property type="term" value="C:plasma membrane"/>
    <property type="evidence" value="ECO:0007669"/>
    <property type="project" value="UniProtKB-SubCell"/>
</dbReference>
<dbReference type="CDD" id="cd06261">
    <property type="entry name" value="TM_PBP2"/>
    <property type="match status" value="1"/>
</dbReference>
<evidence type="ECO:0000256" key="4">
    <source>
        <dbReference type="ARBA" id="ARBA00022692"/>
    </source>
</evidence>
<dbReference type="Pfam" id="PF19300">
    <property type="entry name" value="BPD_transp_1_N"/>
    <property type="match status" value="1"/>
</dbReference>
<gene>
    <name evidence="9" type="primary">oppB_15</name>
    <name evidence="9" type="ORF">SDC9_102209</name>
</gene>
<dbReference type="Gene3D" id="1.10.3720.10">
    <property type="entry name" value="MetI-like"/>
    <property type="match status" value="1"/>
</dbReference>
<feature type="domain" description="ABC transmembrane type-1" evidence="8">
    <location>
        <begin position="96"/>
        <end position="297"/>
    </location>
</feature>
<keyword evidence="4 7" id="KW-0812">Transmembrane</keyword>
<evidence type="ECO:0000313" key="9">
    <source>
        <dbReference type="EMBL" id="MPM55412.1"/>
    </source>
</evidence>
<reference evidence="9" key="1">
    <citation type="submission" date="2019-08" db="EMBL/GenBank/DDBJ databases">
        <authorList>
            <person name="Kucharzyk K."/>
            <person name="Murdoch R.W."/>
            <person name="Higgins S."/>
            <person name="Loffler F."/>
        </authorList>
    </citation>
    <scope>NUCLEOTIDE SEQUENCE</scope>
</reference>
<feature type="transmembrane region" description="Helical" evidence="7">
    <location>
        <begin position="98"/>
        <end position="123"/>
    </location>
</feature>
<comment type="caution">
    <text evidence="9">The sequence shown here is derived from an EMBL/GenBank/DDBJ whole genome shotgun (WGS) entry which is preliminary data.</text>
</comment>
<dbReference type="PANTHER" id="PTHR43163">
    <property type="entry name" value="DIPEPTIDE TRANSPORT SYSTEM PERMEASE PROTEIN DPPB-RELATED"/>
    <property type="match status" value="1"/>
</dbReference>
<feature type="transmembrane region" description="Helical" evidence="7">
    <location>
        <begin position="12"/>
        <end position="30"/>
    </location>
</feature>
<keyword evidence="3" id="KW-1003">Cell membrane</keyword>
<name>A0A645AQ68_9ZZZZ</name>
<dbReference type="InterPro" id="IPR000515">
    <property type="entry name" value="MetI-like"/>
</dbReference>
<dbReference type="EMBL" id="VSSQ01015262">
    <property type="protein sequence ID" value="MPM55412.1"/>
    <property type="molecule type" value="Genomic_DNA"/>
</dbReference>